<dbReference type="PANTHER" id="PTHR40697">
    <property type="entry name" value="ACETOIN CATABOLISM PROTEIN X"/>
    <property type="match status" value="1"/>
</dbReference>
<sequence length="380" mass="40561">MQQFSIGLIINPLAGIGGSVGLKGSDGSETVTKALAMGATPRATDRTRQALMKLVPYKHLIVFHTWPGPMGADLLREMGFLFQVHGFLGDDLTTADDTVHAAKMFAESGVDLILFAGGDGTARNICDSIPESQPVLGIPAGVKIHSGVYAVTPSAAGEILSMLVTGELVDIRPKEVRDIDESAFREGRVRARHYGELLVPESGRFLQNVKQGGREVEELVLNDIADDLKEQLDDDVLLVAGPGSTTRGIMECLGHDSTLLGVDLFAEDKLLGGDVRERDILEAFAGHTGPVRVMITAIGGQGHILGRGNQQLSPKVISEVLEREGRDGLIVVATKSKLKELEGRPLLVDSGDPELDKVLSGTLKVMTGYRDAVLYPVASV</sequence>
<keyword evidence="1" id="KW-0418">Kinase</keyword>
<dbReference type="InterPro" id="IPR016064">
    <property type="entry name" value="NAD/diacylglycerol_kinase_sf"/>
</dbReference>
<dbReference type="EMBL" id="JAMFLX010000019">
    <property type="protein sequence ID" value="MCL6271030.1"/>
    <property type="molecule type" value="Genomic_DNA"/>
</dbReference>
<dbReference type="PIRSF" id="PIRSF016907">
    <property type="entry name" value="Kin_ATP-NAD"/>
    <property type="match status" value="1"/>
</dbReference>
<evidence type="ECO:0000313" key="2">
    <source>
        <dbReference type="Proteomes" id="UP001203338"/>
    </source>
</evidence>
<dbReference type="Pfam" id="PF20143">
    <property type="entry name" value="NAD_kinase_C"/>
    <property type="match status" value="1"/>
</dbReference>
<dbReference type="SUPFAM" id="SSF111331">
    <property type="entry name" value="NAD kinase/diacylglycerol kinase-like"/>
    <property type="match status" value="1"/>
</dbReference>
<dbReference type="Pfam" id="PF01513">
    <property type="entry name" value="NAD_kinase"/>
    <property type="match status" value="1"/>
</dbReference>
<reference evidence="1 2" key="1">
    <citation type="submission" date="2022-05" db="EMBL/GenBank/DDBJ databases">
        <authorList>
            <person name="Park J.-S."/>
        </authorList>
    </citation>
    <scope>NUCLEOTIDE SEQUENCE [LARGE SCALE GENOMIC DNA]</scope>
    <source>
        <strain evidence="1 2">2012CJ34-2</strain>
    </source>
</reference>
<dbReference type="InterPro" id="IPR002504">
    <property type="entry name" value="NADK"/>
</dbReference>
<keyword evidence="2" id="KW-1185">Reference proteome</keyword>
<protein>
    <submittedName>
        <fullName evidence="1">ATP-NAD kinase family protein</fullName>
    </submittedName>
</protein>
<dbReference type="RefSeq" id="WP_249700362.1">
    <property type="nucleotide sequence ID" value="NZ_JAMFLX010000019.1"/>
</dbReference>
<evidence type="ECO:0000313" key="1">
    <source>
        <dbReference type="EMBL" id="MCL6271030.1"/>
    </source>
</evidence>
<proteinExistence type="predicted"/>
<dbReference type="InterPro" id="IPR039065">
    <property type="entry name" value="AcoX-like"/>
</dbReference>
<dbReference type="InterPro" id="IPR011386">
    <property type="entry name" value="Put_ATP-NAD_kin"/>
</dbReference>
<dbReference type="PANTHER" id="PTHR40697:SF2">
    <property type="entry name" value="ATP-NAD KINASE-RELATED"/>
    <property type="match status" value="1"/>
</dbReference>
<dbReference type="GO" id="GO:0016301">
    <property type="term" value="F:kinase activity"/>
    <property type="evidence" value="ECO:0007669"/>
    <property type="project" value="UniProtKB-KW"/>
</dbReference>
<accession>A0ABT0PI69</accession>
<dbReference type="InterPro" id="IPR017438">
    <property type="entry name" value="ATP-NAD_kinase_N"/>
</dbReference>
<keyword evidence="1" id="KW-0808">Transferase</keyword>
<dbReference type="Gene3D" id="3.40.50.10330">
    <property type="entry name" value="Probable inorganic polyphosphate/atp-NAD kinase, domain 1"/>
    <property type="match status" value="1"/>
</dbReference>
<dbReference type="Proteomes" id="UP001203338">
    <property type="component" value="Unassembled WGS sequence"/>
</dbReference>
<organism evidence="1 2">
    <name type="scientific">Parendozoicomonas callyspongiae</name>
    <dbReference type="NCBI Taxonomy" id="2942213"/>
    <lineage>
        <taxon>Bacteria</taxon>
        <taxon>Pseudomonadati</taxon>
        <taxon>Pseudomonadota</taxon>
        <taxon>Gammaproteobacteria</taxon>
        <taxon>Oceanospirillales</taxon>
        <taxon>Endozoicomonadaceae</taxon>
        <taxon>Parendozoicomonas</taxon>
    </lineage>
</organism>
<name>A0ABT0PI69_9GAMM</name>
<comment type="caution">
    <text evidence="1">The sequence shown here is derived from an EMBL/GenBank/DDBJ whole genome shotgun (WGS) entry which is preliminary data.</text>
</comment>
<gene>
    <name evidence="1" type="ORF">M3P05_13950</name>
</gene>